<proteinExistence type="predicted"/>
<accession>A0A0E9Y2C4</accession>
<reference evidence="2" key="2">
    <citation type="journal article" date="2015" name="Fish Shellfish Immunol.">
        <title>Early steps in the European eel (Anguilla anguilla)-Vibrio vulnificus interaction in the gills: Role of the RtxA13 toxin.</title>
        <authorList>
            <person name="Callol A."/>
            <person name="Pajuelo D."/>
            <person name="Ebbesson L."/>
            <person name="Teles M."/>
            <person name="MacKenzie S."/>
            <person name="Amaro C."/>
        </authorList>
    </citation>
    <scope>NUCLEOTIDE SEQUENCE</scope>
</reference>
<feature type="transmembrane region" description="Helical" evidence="1">
    <location>
        <begin position="29"/>
        <end position="51"/>
    </location>
</feature>
<keyword evidence="1" id="KW-0812">Transmembrane</keyword>
<reference evidence="2" key="1">
    <citation type="submission" date="2014-11" db="EMBL/GenBank/DDBJ databases">
        <authorList>
            <person name="Amaro Gonzalez C."/>
        </authorList>
    </citation>
    <scope>NUCLEOTIDE SEQUENCE</scope>
</reference>
<evidence type="ECO:0000256" key="1">
    <source>
        <dbReference type="SAM" id="Phobius"/>
    </source>
</evidence>
<evidence type="ECO:0000313" key="2">
    <source>
        <dbReference type="EMBL" id="JAI08321.1"/>
    </source>
</evidence>
<protein>
    <submittedName>
        <fullName evidence="2">Uncharacterized protein</fullName>
    </submittedName>
</protein>
<dbReference type="AlphaFoldDB" id="A0A0E9Y2C4"/>
<organism evidence="2">
    <name type="scientific">Anguilla anguilla</name>
    <name type="common">European freshwater eel</name>
    <name type="synonym">Muraena anguilla</name>
    <dbReference type="NCBI Taxonomy" id="7936"/>
    <lineage>
        <taxon>Eukaryota</taxon>
        <taxon>Metazoa</taxon>
        <taxon>Chordata</taxon>
        <taxon>Craniata</taxon>
        <taxon>Vertebrata</taxon>
        <taxon>Euteleostomi</taxon>
        <taxon>Actinopterygii</taxon>
        <taxon>Neopterygii</taxon>
        <taxon>Teleostei</taxon>
        <taxon>Anguilliformes</taxon>
        <taxon>Anguillidae</taxon>
        <taxon>Anguilla</taxon>
    </lineage>
</organism>
<name>A0A0E9Y2C4_ANGAN</name>
<dbReference type="EMBL" id="GBXM01000257">
    <property type="protein sequence ID" value="JAI08321.1"/>
    <property type="molecule type" value="Transcribed_RNA"/>
</dbReference>
<sequence>MDSFMVHGSHLEGTLRCSASSNFEGKQTVAVPLLIYIFTQVRVFVLFLSFCD</sequence>
<keyword evidence="1" id="KW-0472">Membrane</keyword>
<keyword evidence="1" id="KW-1133">Transmembrane helix</keyword>